<evidence type="ECO:0000313" key="2">
    <source>
        <dbReference type="EMBL" id="NKZ13260.1"/>
    </source>
</evidence>
<protein>
    <recommendedName>
        <fullName evidence="4">Transmembrane protein</fullName>
    </recommendedName>
</protein>
<dbReference type="Proteomes" id="UP000518188">
    <property type="component" value="Unassembled WGS sequence"/>
</dbReference>
<dbReference type="RefSeq" id="WP_044516612.1">
    <property type="nucleotide sequence ID" value="NZ_HG322951.1"/>
</dbReference>
<evidence type="ECO:0008006" key="4">
    <source>
        <dbReference type="Google" id="ProtNLM"/>
    </source>
</evidence>
<proteinExistence type="predicted"/>
<dbReference type="EMBL" id="JAAXPJ010000008">
    <property type="protein sequence ID" value="NKZ13260.1"/>
    <property type="molecule type" value="Genomic_DNA"/>
</dbReference>
<sequence>MTESQTVQTQHNSGRRMRISLTWVLVLLTVPAAVAVYLYGMAAVMSMAGCTGAGCASKGPGEFWFGILFYGAPVVPVVTIAVSIFTSRLRYGVLVPVVGLALLAIDFAVLALTF</sequence>
<name>A0A7X6MQV8_9MYCO</name>
<organism evidence="2 3">
    <name type="scientific">Mycolicibacterium septicum DSM 44393</name>
    <dbReference type="NCBI Taxonomy" id="1341646"/>
    <lineage>
        <taxon>Bacteria</taxon>
        <taxon>Bacillati</taxon>
        <taxon>Actinomycetota</taxon>
        <taxon>Actinomycetes</taxon>
        <taxon>Mycobacteriales</taxon>
        <taxon>Mycobacteriaceae</taxon>
        <taxon>Mycolicibacterium</taxon>
    </lineage>
</organism>
<comment type="caution">
    <text evidence="2">The sequence shown here is derived from an EMBL/GenBank/DDBJ whole genome shotgun (WGS) entry which is preliminary data.</text>
</comment>
<gene>
    <name evidence="2" type="ORF">HGA11_19995</name>
</gene>
<feature type="transmembrane region" description="Helical" evidence="1">
    <location>
        <begin position="21"/>
        <end position="43"/>
    </location>
</feature>
<keyword evidence="1" id="KW-1133">Transmembrane helix</keyword>
<reference evidence="2 3" key="1">
    <citation type="submission" date="2020-04" db="EMBL/GenBank/DDBJ databases">
        <title>MicrobeNet Type strains.</title>
        <authorList>
            <person name="Nicholson A.C."/>
        </authorList>
    </citation>
    <scope>NUCLEOTIDE SEQUENCE [LARGE SCALE GENOMIC DNA]</scope>
    <source>
        <strain evidence="2 3">ATCC 700731</strain>
    </source>
</reference>
<keyword evidence="1" id="KW-0812">Transmembrane</keyword>
<keyword evidence="1" id="KW-0472">Membrane</keyword>
<accession>A0A7X6MQV8</accession>
<dbReference type="AlphaFoldDB" id="A0A7X6MQV8"/>
<evidence type="ECO:0000256" key="1">
    <source>
        <dbReference type="SAM" id="Phobius"/>
    </source>
</evidence>
<feature type="transmembrane region" description="Helical" evidence="1">
    <location>
        <begin position="63"/>
        <end position="86"/>
    </location>
</feature>
<evidence type="ECO:0000313" key="3">
    <source>
        <dbReference type="Proteomes" id="UP000518188"/>
    </source>
</evidence>
<feature type="transmembrane region" description="Helical" evidence="1">
    <location>
        <begin position="93"/>
        <end position="112"/>
    </location>
</feature>